<dbReference type="InParanoid" id="A0A2R5GX36"/>
<gene>
    <name evidence="3" type="ORF">FCC1311_111122</name>
</gene>
<feature type="transmembrane region" description="Helical" evidence="2">
    <location>
        <begin position="60"/>
        <end position="81"/>
    </location>
</feature>
<sequence>MYSRGSSVGSFPRETDALLTDSGSPSGNLTAYDDKHGGEYVFSRGGDVHLNKSQPHCCPVCCSIFSCIAVVYLVCLGAYALAGWDYFPHIWPPSKASTVATNAFCAAALYFICLLVSLYYWSKQVNDQHYSRGFRRLERVHHE</sequence>
<evidence type="ECO:0000256" key="1">
    <source>
        <dbReference type="SAM" id="MobiDB-lite"/>
    </source>
</evidence>
<evidence type="ECO:0000256" key="2">
    <source>
        <dbReference type="SAM" id="Phobius"/>
    </source>
</evidence>
<keyword evidence="2" id="KW-1133">Transmembrane helix</keyword>
<accession>A0A2R5GX36</accession>
<evidence type="ECO:0000313" key="3">
    <source>
        <dbReference type="EMBL" id="GBG34889.1"/>
    </source>
</evidence>
<evidence type="ECO:0000313" key="4">
    <source>
        <dbReference type="Proteomes" id="UP000241890"/>
    </source>
</evidence>
<keyword evidence="4" id="KW-1185">Reference proteome</keyword>
<name>A0A2R5GX36_9STRA</name>
<proteinExistence type="predicted"/>
<comment type="caution">
    <text evidence="3">The sequence shown here is derived from an EMBL/GenBank/DDBJ whole genome shotgun (WGS) entry which is preliminary data.</text>
</comment>
<protein>
    <submittedName>
        <fullName evidence="3">Uncharacterized protein</fullName>
    </submittedName>
</protein>
<keyword evidence="2" id="KW-0812">Transmembrane</keyword>
<feature type="transmembrane region" description="Helical" evidence="2">
    <location>
        <begin position="101"/>
        <end position="122"/>
    </location>
</feature>
<keyword evidence="2" id="KW-0472">Membrane</keyword>
<dbReference type="Proteomes" id="UP000241890">
    <property type="component" value="Unassembled WGS sequence"/>
</dbReference>
<reference evidence="3 4" key="1">
    <citation type="submission" date="2017-12" db="EMBL/GenBank/DDBJ databases">
        <title>Sequencing, de novo assembly and annotation of complete genome of a new Thraustochytrid species, strain FCC1311.</title>
        <authorList>
            <person name="Sedici K."/>
            <person name="Godart F."/>
            <person name="Aiese Cigliano R."/>
            <person name="Sanseverino W."/>
            <person name="Barakat M."/>
            <person name="Ortet P."/>
            <person name="Marechal E."/>
            <person name="Cagnac O."/>
            <person name="Amato A."/>
        </authorList>
    </citation>
    <scope>NUCLEOTIDE SEQUENCE [LARGE SCALE GENOMIC DNA]</scope>
</reference>
<feature type="region of interest" description="Disordered" evidence="1">
    <location>
        <begin position="1"/>
        <end position="26"/>
    </location>
</feature>
<dbReference type="AlphaFoldDB" id="A0A2R5GX36"/>
<organism evidence="3 4">
    <name type="scientific">Hondaea fermentalgiana</name>
    <dbReference type="NCBI Taxonomy" id="2315210"/>
    <lineage>
        <taxon>Eukaryota</taxon>
        <taxon>Sar</taxon>
        <taxon>Stramenopiles</taxon>
        <taxon>Bigyra</taxon>
        <taxon>Labyrinthulomycetes</taxon>
        <taxon>Thraustochytrida</taxon>
        <taxon>Thraustochytriidae</taxon>
        <taxon>Hondaea</taxon>
    </lineage>
</organism>
<dbReference type="EMBL" id="BEYU01000227">
    <property type="protein sequence ID" value="GBG34889.1"/>
    <property type="molecule type" value="Genomic_DNA"/>
</dbReference>